<evidence type="ECO:0000313" key="1">
    <source>
        <dbReference type="EMBL" id="GGJ25336.1"/>
    </source>
</evidence>
<sequence length="76" mass="7999">MDSHIPAVPPQFPDKTGHLNSCFGLTRAGLLVPFDQARSAAGSGATFPEWLPNPFSASGVSLLSATSRVLFPIKAF</sequence>
<reference evidence="2" key="1">
    <citation type="journal article" date="2019" name="Int. J. Syst. Evol. Microbiol.">
        <title>The Global Catalogue of Microorganisms (GCM) 10K type strain sequencing project: providing services to taxonomists for standard genome sequencing and annotation.</title>
        <authorList>
            <consortium name="The Broad Institute Genomics Platform"/>
            <consortium name="The Broad Institute Genome Sequencing Center for Infectious Disease"/>
            <person name="Wu L."/>
            <person name="Ma J."/>
        </authorList>
    </citation>
    <scope>NUCLEOTIDE SEQUENCE [LARGE SCALE GENOMIC DNA]</scope>
    <source>
        <strain evidence="2">JCM 14370</strain>
    </source>
</reference>
<keyword evidence="2" id="KW-1185">Reference proteome</keyword>
<comment type="caution">
    <text evidence="1">The sequence shown here is derived from an EMBL/GenBank/DDBJ whole genome shotgun (WGS) entry which is preliminary data.</text>
</comment>
<accession>A0ABQ2CVN5</accession>
<proteinExistence type="predicted"/>
<name>A0ABQ2CVN5_9DEIO</name>
<evidence type="ECO:0000313" key="2">
    <source>
        <dbReference type="Proteomes" id="UP000632222"/>
    </source>
</evidence>
<dbReference type="Proteomes" id="UP000632222">
    <property type="component" value="Unassembled WGS sequence"/>
</dbReference>
<dbReference type="EMBL" id="BMOD01000002">
    <property type="protein sequence ID" value="GGJ25336.1"/>
    <property type="molecule type" value="Genomic_DNA"/>
</dbReference>
<protein>
    <submittedName>
        <fullName evidence="1">Uncharacterized protein</fullName>
    </submittedName>
</protein>
<organism evidence="1 2">
    <name type="scientific">Deinococcus roseus</name>
    <dbReference type="NCBI Taxonomy" id="392414"/>
    <lineage>
        <taxon>Bacteria</taxon>
        <taxon>Thermotogati</taxon>
        <taxon>Deinococcota</taxon>
        <taxon>Deinococci</taxon>
        <taxon>Deinococcales</taxon>
        <taxon>Deinococcaceae</taxon>
        <taxon>Deinococcus</taxon>
    </lineage>
</organism>
<gene>
    <name evidence="1" type="ORF">GCM10008938_09190</name>
</gene>